<dbReference type="Pfam" id="PF00628">
    <property type="entry name" value="PHD"/>
    <property type="match status" value="1"/>
</dbReference>
<evidence type="ECO:0000313" key="9">
    <source>
        <dbReference type="Ensembl" id="ENSXETP00000081906"/>
    </source>
</evidence>
<sequence>MVFAPLLCYYCILNMYSTGYRIPRMSERDPSPSSQDLRTLLKWYRTEIAVAVTDLFPLLHGMMDRELITEERFQETQRVGEDSGAQKASHTLFTWLLSCDLPIIQGFWSLLSTDYILNSYPRLSGIHSLLFAVTGSSHHKARRQPHTNKPVSHPKPQAKRKAGADKDTFAVYPLRAGPPAKTKPPRKAEKPMILDCPLIQPPQKIPSVLPVNQNDKKPVSYTISKPPANTGSSIDRSMQMERELEAVEKNPTHPLKLTLRPKLISQQSNDDECSVCRDGGELICCDGCPRSFHLSCLVPPLTHIPSGTWRCDTCNTGRPMSDGQPEMGETTGLSKKPSQESAETQSQKRMKVCEMLADKHDSIIQKSNSIQNQIYPQIVAQPEICPKPTARTQTCSQQQSSYQAPPQPQACPQSLSSLCMSQTPLRQFCSQLVPRSHIRTSHQLQTNSQHLSIPQPCSTSGPQIPCTTLTLQSQNCPTPPDNTLSCQTPSVQTQHSTPCALQKEPCPPASSEPKLCIPLAPLNAINSPTEPQSEISAREPSQGEVPILPIPRATESNSGTSLAQEEMVPAPVPLQSEIGELKVPAEVAGSNLTLSRHELECLIAESSFDCFLQWAFQNISRPVQ</sequence>
<protein>
    <submittedName>
        <fullName evidence="9">Autoimmune regulator</fullName>
    </submittedName>
</protein>
<dbReference type="Gene3D" id="3.30.40.10">
    <property type="entry name" value="Zinc/RING finger domain, C3HC4 (zinc finger)"/>
    <property type="match status" value="1"/>
</dbReference>
<evidence type="ECO:0000259" key="7">
    <source>
        <dbReference type="PROSITE" id="PS50016"/>
    </source>
</evidence>
<reference evidence="9" key="2">
    <citation type="submission" date="2020-05" db="UniProtKB">
        <authorList>
            <consortium name="Ensembl"/>
        </authorList>
    </citation>
    <scope>IDENTIFICATION</scope>
</reference>
<dbReference type="SMART" id="SM00249">
    <property type="entry name" value="PHD"/>
    <property type="match status" value="1"/>
</dbReference>
<dbReference type="PROSITE" id="PS50016">
    <property type="entry name" value="ZF_PHD_2"/>
    <property type="match status" value="1"/>
</dbReference>
<dbReference type="InterPro" id="IPR043563">
    <property type="entry name" value="Sp110/Sp140/Sp140L-like"/>
</dbReference>
<dbReference type="InterPro" id="IPR011011">
    <property type="entry name" value="Znf_FYVE_PHD"/>
</dbReference>
<dbReference type="Bgee" id="ENSXETG00000030448">
    <property type="expression patterns" value="Expressed in 4-cell stage embryo and 1 other cell type or tissue"/>
</dbReference>
<dbReference type="PRINTS" id="PR01711">
    <property type="entry name" value="AIREGULATOR"/>
</dbReference>
<evidence type="ECO:0000256" key="1">
    <source>
        <dbReference type="ARBA" id="ARBA00022723"/>
    </source>
</evidence>
<dbReference type="GO" id="GO:0005737">
    <property type="term" value="C:cytoplasm"/>
    <property type="evidence" value="ECO:0007669"/>
    <property type="project" value="InterPro"/>
</dbReference>
<keyword evidence="2 5" id="KW-0863">Zinc-finger</keyword>
<dbReference type="PROSITE" id="PS51414">
    <property type="entry name" value="HSR"/>
    <property type="match status" value="1"/>
</dbReference>
<evidence type="ECO:0000256" key="4">
    <source>
        <dbReference type="ARBA" id="ARBA00023125"/>
    </source>
</evidence>
<dbReference type="GO" id="GO:0005634">
    <property type="term" value="C:nucleus"/>
    <property type="evidence" value="ECO:0007669"/>
    <property type="project" value="InterPro"/>
</dbReference>
<keyword evidence="1" id="KW-0479">Metal-binding</keyword>
<dbReference type="PANTHER" id="PTHR46386:SF11">
    <property type="entry name" value="AUTOIMMUNE REGULATOR"/>
    <property type="match status" value="1"/>
</dbReference>
<evidence type="ECO:0000256" key="2">
    <source>
        <dbReference type="ARBA" id="ARBA00022771"/>
    </source>
</evidence>
<evidence type="ECO:0000256" key="5">
    <source>
        <dbReference type="PROSITE-ProRule" id="PRU00146"/>
    </source>
</evidence>
<name>A0A6I8RK80_XENTR</name>
<dbReference type="InterPro" id="IPR013083">
    <property type="entry name" value="Znf_RING/FYVE/PHD"/>
</dbReference>
<dbReference type="GO" id="GO:0008270">
    <property type="term" value="F:zinc ion binding"/>
    <property type="evidence" value="ECO:0007669"/>
    <property type="project" value="UniProtKB-KW"/>
</dbReference>
<proteinExistence type="predicted"/>
<keyword evidence="3" id="KW-0862">Zinc</keyword>
<dbReference type="InterPro" id="IPR019787">
    <property type="entry name" value="Znf_PHD-finger"/>
</dbReference>
<dbReference type="GeneTree" id="ENSGT00940000161104"/>
<feature type="domain" description="HSR" evidence="8">
    <location>
        <begin position="17"/>
        <end position="135"/>
    </location>
</feature>
<gene>
    <name evidence="9" type="primary">aire</name>
</gene>
<evidence type="ECO:0000256" key="6">
    <source>
        <dbReference type="SAM" id="MobiDB-lite"/>
    </source>
</evidence>
<dbReference type="PANTHER" id="PTHR46386">
    <property type="entry name" value="NUCLEAR BODY PROTEIN SP140"/>
    <property type="match status" value="1"/>
</dbReference>
<evidence type="ECO:0000259" key="8">
    <source>
        <dbReference type="PROSITE" id="PS51414"/>
    </source>
</evidence>
<feature type="region of interest" description="Disordered" evidence="6">
    <location>
        <begin position="137"/>
        <end position="166"/>
    </location>
</feature>
<dbReference type="InterPro" id="IPR008087">
    <property type="entry name" value="AIRE"/>
</dbReference>
<dbReference type="InterPro" id="IPR004865">
    <property type="entry name" value="HSR_dom"/>
</dbReference>
<dbReference type="Pfam" id="PF03172">
    <property type="entry name" value="HSR"/>
    <property type="match status" value="1"/>
</dbReference>
<organism evidence="9">
    <name type="scientific">Xenopus tropicalis</name>
    <name type="common">Western clawed frog</name>
    <name type="synonym">Silurana tropicalis</name>
    <dbReference type="NCBI Taxonomy" id="8364"/>
    <lineage>
        <taxon>Eukaryota</taxon>
        <taxon>Metazoa</taxon>
        <taxon>Chordata</taxon>
        <taxon>Craniata</taxon>
        <taxon>Vertebrata</taxon>
        <taxon>Euteleostomi</taxon>
        <taxon>Amphibia</taxon>
        <taxon>Batrachia</taxon>
        <taxon>Anura</taxon>
        <taxon>Pipoidea</taxon>
        <taxon>Pipidae</taxon>
        <taxon>Xenopodinae</taxon>
        <taxon>Xenopus</taxon>
        <taxon>Silurana</taxon>
    </lineage>
</organism>
<evidence type="ECO:0000256" key="3">
    <source>
        <dbReference type="ARBA" id="ARBA00022833"/>
    </source>
</evidence>
<accession>A0A6I8RK80</accession>
<dbReference type="GO" id="GO:0045182">
    <property type="term" value="F:translation regulator activity"/>
    <property type="evidence" value="ECO:0007669"/>
    <property type="project" value="InterPro"/>
</dbReference>
<reference evidence="9" key="1">
    <citation type="journal article" date="2010" name="Science">
        <title>The genome of the Western clawed frog Xenopus tropicalis.</title>
        <authorList>
            <person name="Hellsten U."/>
            <person name="Harland R.M."/>
            <person name="Gilchrist M.J."/>
            <person name="Hendrix D."/>
            <person name="Jurka J."/>
            <person name="Kapitonov V."/>
            <person name="Ovcharenko I."/>
            <person name="Putnam N.H."/>
            <person name="Shu S."/>
            <person name="Taher L."/>
            <person name="Blitz I.L."/>
            <person name="Blumberg B."/>
            <person name="Dichmann D.S."/>
            <person name="Dubchak I."/>
            <person name="Amaya E."/>
            <person name="Detter J.C."/>
            <person name="Fletcher R."/>
            <person name="Gerhard D.S."/>
            <person name="Goodstein D."/>
            <person name="Graves T."/>
            <person name="Grigoriev I.V."/>
            <person name="Grimwood J."/>
            <person name="Kawashima T."/>
            <person name="Lindquist E."/>
            <person name="Lucas S.M."/>
            <person name="Mead P.E."/>
            <person name="Mitros T."/>
            <person name="Ogino H."/>
            <person name="Ohta Y."/>
            <person name="Poliakov A.V."/>
            <person name="Pollet N."/>
            <person name="Robert J."/>
            <person name="Salamov A."/>
            <person name="Sater A.K."/>
            <person name="Schmutz J."/>
            <person name="Terry A."/>
            <person name="Vize P.D."/>
            <person name="Warren W.C."/>
            <person name="Wells D."/>
            <person name="Wills A."/>
            <person name="Wilson R.K."/>
            <person name="Zimmerman L.B."/>
            <person name="Zorn A.M."/>
            <person name="Grainger R."/>
            <person name="Grammer T."/>
            <person name="Khokha M.K."/>
            <person name="Richardson P.M."/>
            <person name="Rokhsar D.S."/>
        </authorList>
    </citation>
    <scope>NUCLEOTIDE SEQUENCE [LARGE SCALE GENOMIC DNA]</scope>
    <source>
        <strain evidence="9">Nigerian</strain>
    </source>
</reference>
<keyword evidence="4" id="KW-0238">DNA-binding</keyword>
<dbReference type="PROSITE" id="PS01359">
    <property type="entry name" value="ZF_PHD_1"/>
    <property type="match status" value="1"/>
</dbReference>
<dbReference type="InterPro" id="IPR019786">
    <property type="entry name" value="Zinc_finger_PHD-type_CS"/>
</dbReference>
<dbReference type="GO" id="GO:0003677">
    <property type="term" value="F:DNA binding"/>
    <property type="evidence" value="ECO:0007669"/>
    <property type="project" value="UniProtKB-KW"/>
</dbReference>
<dbReference type="InterPro" id="IPR001965">
    <property type="entry name" value="Znf_PHD"/>
</dbReference>
<dbReference type="Ensembl" id="ENSXETT00000097504">
    <property type="protein sequence ID" value="ENSXETP00000081906"/>
    <property type="gene ID" value="ENSXETG00000030448"/>
</dbReference>
<dbReference type="CDD" id="cd15539">
    <property type="entry name" value="PHD1_AIRE"/>
    <property type="match status" value="1"/>
</dbReference>
<feature type="domain" description="PHD-type" evidence="7">
    <location>
        <begin position="270"/>
        <end position="317"/>
    </location>
</feature>
<feature type="region of interest" description="Disordered" evidence="6">
    <location>
        <begin position="318"/>
        <end position="347"/>
    </location>
</feature>
<dbReference type="GO" id="GO:0006959">
    <property type="term" value="P:humoral immune response"/>
    <property type="evidence" value="ECO:0007669"/>
    <property type="project" value="InterPro"/>
</dbReference>
<dbReference type="AlphaFoldDB" id="A0A6I8RK80"/>
<feature type="compositionally biased region" description="Basic residues" evidence="6">
    <location>
        <begin position="137"/>
        <end position="146"/>
    </location>
</feature>
<dbReference type="SUPFAM" id="SSF57903">
    <property type="entry name" value="FYVE/PHD zinc finger"/>
    <property type="match status" value="1"/>
</dbReference>